<feature type="signal peptide" evidence="3">
    <location>
        <begin position="1"/>
        <end position="21"/>
    </location>
</feature>
<keyword evidence="3" id="KW-0732">Signal</keyword>
<dbReference type="AlphaFoldDB" id="A0A8J2LP51"/>
<evidence type="ECO:0000256" key="3">
    <source>
        <dbReference type="SAM" id="SignalP"/>
    </source>
</evidence>
<dbReference type="GO" id="GO:0043169">
    <property type="term" value="F:cation binding"/>
    <property type="evidence" value="ECO:0007669"/>
    <property type="project" value="InterPro"/>
</dbReference>
<dbReference type="InterPro" id="IPR031319">
    <property type="entry name" value="A-amylase_C"/>
</dbReference>
<feature type="domain" description="Alpha-amylase C-terminal" evidence="4">
    <location>
        <begin position="430"/>
        <end position="518"/>
    </location>
</feature>
<comment type="similarity">
    <text evidence="1">Belongs to the glycosyl hydrolase 13 family.</text>
</comment>
<evidence type="ECO:0000259" key="4">
    <source>
        <dbReference type="SMART" id="SM00632"/>
    </source>
</evidence>
<feature type="coiled-coil region" evidence="2">
    <location>
        <begin position="179"/>
        <end position="206"/>
    </location>
</feature>
<dbReference type="InterPro" id="IPR006047">
    <property type="entry name" value="GH13_cat_dom"/>
</dbReference>
<organism evidence="6 7">
    <name type="scientific">Allacma fusca</name>
    <dbReference type="NCBI Taxonomy" id="39272"/>
    <lineage>
        <taxon>Eukaryota</taxon>
        <taxon>Metazoa</taxon>
        <taxon>Ecdysozoa</taxon>
        <taxon>Arthropoda</taxon>
        <taxon>Hexapoda</taxon>
        <taxon>Collembola</taxon>
        <taxon>Symphypleona</taxon>
        <taxon>Sminthuridae</taxon>
        <taxon>Allacma</taxon>
    </lineage>
</organism>
<dbReference type="PANTHER" id="PTHR43447">
    <property type="entry name" value="ALPHA-AMYLASE"/>
    <property type="match status" value="1"/>
</dbReference>
<sequence length="519" mass="58381">MAGRLTIILALAVVTATTVLGQHDPHFVGNRTVMVHLFEWRWNDIAEECERFLGPYGYGGVQTSPANENIVLFPNPQRPWYERYQPVSYKLETRSGTEQEFQSMVRRCNNVGVRIYVDAVINHMTSPAGRGVGTGGSSYDSEALDYPGVPFTSSDFNGPNECPTRSGGIEDFFDPVQCRNCKLLELKDLNQRLEHVRERIIEFFNRLIGYGVAGFRIDAAKHVWPEDLKVIFDRLNNLPTDHGFPSGARAFVVQEVIDNGGEPITGGDYAGTGRVTEFKASQHIGDVIRQNNGQLLQYVRNWGEGWDFLPDEHALVFVDNHDNQRGIGTGNGQILTFRVSSMYKMGTAFFLAWPYGLTRIMSSYYWDQDFQNGKDINDWIGPPHDSNFNTLPVTVNPDLTCGNGWVCEHRWRQIYNMARFRNVAKGTPVVGWWTNYSNQIAFSRGNRAFIAFNNDDFVLDRTFSTGLPGGIYCDVITGYLEGGTCTGKFITVGNDGNAQIYISEAEEDRIIAIHVEAKL</sequence>
<dbReference type="OrthoDB" id="550577at2759"/>
<reference evidence="6" key="1">
    <citation type="submission" date="2021-06" db="EMBL/GenBank/DDBJ databases">
        <authorList>
            <person name="Hodson N. C."/>
            <person name="Mongue J. A."/>
            <person name="Jaron S. K."/>
        </authorList>
    </citation>
    <scope>NUCLEOTIDE SEQUENCE</scope>
</reference>
<dbReference type="GO" id="GO:0003824">
    <property type="term" value="F:catalytic activity"/>
    <property type="evidence" value="ECO:0007669"/>
    <property type="project" value="InterPro"/>
</dbReference>
<evidence type="ECO:0000256" key="2">
    <source>
        <dbReference type="SAM" id="Coils"/>
    </source>
</evidence>
<dbReference type="SMART" id="SM00632">
    <property type="entry name" value="Aamy_C"/>
    <property type="match status" value="1"/>
</dbReference>
<keyword evidence="2" id="KW-0175">Coiled coil</keyword>
<dbReference type="GO" id="GO:0005975">
    <property type="term" value="P:carbohydrate metabolic process"/>
    <property type="evidence" value="ECO:0007669"/>
    <property type="project" value="InterPro"/>
</dbReference>
<dbReference type="Pfam" id="PF00128">
    <property type="entry name" value="Alpha-amylase"/>
    <property type="match status" value="1"/>
</dbReference>
<evidence type="ECO:0000259" key="5">
    <source>
        <dbReference type="SMART" id="SM00642"/>
    </source>
</evidence>
<comment type="caution">
    <text evidence="6">The sequence shown here is derived from an EMBL/GenBank/DDBJ whole genome shotgun (WGS) entry which is preliminary data.</text>
</comment>
<accession>A0A8J2LP51</accession>
<gene>
    <name evidence="6" type="ORF">AFUS01_LOCUS36069</name>
</gene>
<dbReference type="Proteomes" id="UP000708208">
    <property type="component" value="Unassembled WGS sequence"/>
</dbReference>
<keyword evidence="7" id="KW-1185">Reference proteome</keyword>
<dbReference type="InterPro" id="IPR006048">
    <property type="entry name" value="A-amylase/branching_C"/>
</dbReference>
<dbReference type="FunFam" id="3.20.20.80:FF:000056">
    <property type="entry name" value="Pancreatic alpha-amylase"/>
    <property type="match status" value="1"/>
</dbReference>
<dbReference type="EMBL" id="CAJVCH010538192">
    <property type="protein sequence ID" value="CAG7825995.1"/>
    <property type="molecule type" value="Genomic_DNA"/>
</dbReference>
<evidence type="ECO:0000256" key="1">
    <source>
        <dbReference type="ARBA" id="ARBA00008061"/>
    </source>
</evidence>
<feature type="chain" id="PRO_5035266548" description="Alpha-amylase" evidence="3">
    <location>
        <begin position="22"/>
        <end position="519"/>
    </location>
</feature>
<dbReference type="CDD" id="cd11317">
    <property type="entry name" value="AmyAc_bac_euk_AmyA"/>
    <property type="match status" value="1"/>
</dbReference>
<name>A0A8J2LP51_9HEXA</name>
<feature type="domain" description="Glycosyl hydrolase family 13 catalytic" evidence="5">
    <location>
        <begin position="32"/>
        <end position="421"/>
    </location>
</feature>
<dbReference type="Pfam" id="PF02806">
    <property type="entry name" value="Alpha-amylase_C"/>
    <property type="match status" value="1"/>
</dbReference>
<evidence type="ECO:0008006" key="8">
    <source>
        <dbReference type="Google" id="ProtNLM"/>
    </source>
</evidence>
<evidence type="ECO:0000313" key="7">
    <source>
        <dbReference type="Proteomes" id="UP000708208"/>
    </source>
</evidence>
<evidence type="ECO:0000313" key="6">
    <source>
        <dbReference type="EMBL" id="CAG7825995.1"/>
    </source>
</evidence>
<protein>
    <recommendedName>
        <fullName evidence="8">Alpha-amylase</fullName>
    </recommendedName>
</protein>
<dbReference type="SMART" id="SM00642">
    <property type="entry name" value="Aamy"/>
    <property type="match status" value="1"/>
</dbReference>
<proteinExistence type="inferred from homology"/>